<evidence type="ECO:0000313" key="1">
    <source>
        <dbReference type="EMBL" id="KAL3287442.1"/>
    </source>
</evidence>
<dbReference type="PANTHER" id="PTHR15180:SF1">
    <property type="entry name" value="GENERAL TRANSCRIPTION FACTOR 3C POLYPEPTIDE 1"/>
    <property type="match status" value="1"/>
</dbReference>
<gene>
    <name evidence="1" type="ORF">HHI36_001913</name>
</gene>
<comment type="caution">
    <text evidence="1">The sequence shown here is derived from an EMBL/GenBank/DDBJ whole genome shotgun (WGS) entry which is preliminary data.</text>
</comment>
<dbReference type="Proteomes" id="UP001516400">
    <property type="component" value="Unassembled WGS sequence"/>
</dbReference>
<dbReference type="InterPro" id="IPR044210">
    <property type="entry name" value="Tfc3-like"/>
</dbReference>
<sequence length="183" mass="21500">MRILTENYMLLRAGIAEIIFIHNEFSSTWLVETFHLSPQENCILEASGKDQLQRLKQKIESRIRGTKQKKVQLMPWIRINGTLNRPLLEKWLTCVLSYCLDFPSCSLLNVFEKFHLVKPVELYFLLEILEHLNCLKIICNVKPTTNLLSTPTQPDTRPATVLDNFKICTPRFILFQRHVWVFI</sequence>
<proteinExistence type="predicted"/>
<name>A0ABD2P9R9_9CUCU</name>
<keyword evidence="2" id="KW-1185">Reference proteome</keyword>
<evidence type="ECO:0000313" key="2">
    <source>
        <dbReference type="Proteomes" id="UP001516400"/>
    </source>
</evidence>
<organism evidence="1 2">
    <name type="scientific">Cryptolaemus montrouzieri</name>
    <dbReference type="NCBI Taxonomy" id="559131"/>
    <lineage>
        <taxon>Eukaryota</taxon>
        <taxon>Metazoa</taxon>
        <taxon>Ecdysozoa</taxon>
        <taxon>Arthropoda</taxon>
        <taxon>Hexapoda</taxon>
        <taxon>Insecta</taxon>
        <taxon>Pterygota</taxon>
        <taxon>Neoptera</taxon>
        <taxon>Endopterygota</taxon>
        <taxon>Coleoptera</taxon>
        <taxon>Polyphaga</taxon>
        <taxon>Cucujiformia</taxon>
        <taxon>Coccinelloidea</taxon>
        <taxon>Coccinellidae</taxon>
        <taxon>Scymninae</taxon>
        <taxon>Scymnini</taxon>
        <taxon>Cryptolaemus</taxon>
    </lineage>
</organism>
<dbReference type="AlphaFoldDB" id="A0ABD2P9R9"/>
<reference evidence="1 2" key="1">
    <citation type="journal article" date="2021" name="BMC Biol.">
        <title>Horizontally acquired antibacterial genes associated with adaptive radiation of ladybird beetles.</title>
        <authorList>
            <person name="Li H.S."/>
            <person name="Tang X.F."/>
            <person name="Huang Y.H."/>
            <person name="Xu Z.Y."/>
            <person name="Chen M.L."/>
            <person name="Du X.Y."/>
            <person name="Qiu B.Y."/>
            <person name="Chen P.T."/>
            <person name="Zhang W."/>
            <person name="Slipinski A."/>
            <person name="Escalona H.E."/>
            <person name="Waterhouse R.M."/>
            <person name="Zwick A."/>
            <person name="Pang H."/>
        </authorList>
    </citation>
    <scope>NUCLEOTIDE SEQUENCE [LARGE SCALE GENOMIC DNA]</scope>
    <source>
        <strain evidence="1">SYSU2018</strain>
    </source>
</reference>
<dbReference type="PANTHER" id="PTHR15180">
    <property type="entry name" value="GENERAL TRANSCRIPTION FACTOR 3C POLYPEPTIDE 1"/>
    <property type="match status" value="1"/>
</dbReference>
<evidence type="ECO:0008006" key="3">
    <source>
        <dbReference type="Google" id="ProtNLM"/>
    </source>
</evidence>
<protein>
    <recommendedName>
        <fullName evidence="3">Maturase K</fullName>
    </recommendedName>
</protein>
<dbReference type="EMBL" id="JABFTP020000185">
    <property type="protein sequence ID" value="KAL3287442.1"/>
    <property type="molecule type" value="Genomic_DNA"/>
</dbReference>
<accession>A0ABD2P9R9</accession>